<keyword evidence="6" id="KW-0961">Cell wall biogenesis/degradation</keyword>
<proteinExistence type="predicted"/>
<evidence type="ECO:0000256" key="2">
    <source>
        <dbReference type="ARBA" id="ARBA00022692"/>
    </source>
</evidence>
<dbReference type="GO" id="GO:0071555">
    <property type="term" value="P:cell wall organization"/>
    <property type="evidence" value="ECO:0007669"/>
    <property type="project" value="UniProtKB-KW"/>
</dbReference>
<evidence type="ECO:0000256" key="4">
    <source>
        <dbReference type="ARBA" id="ARBA00023136"/>
    </source>
</evidence>
<comment type="caution">
    <text evidence="7">The sequence shown here is derived from an EMBL/GenBank/DDBJ whole genome shotgun (WGS) entry which is preliminary data.</text>
</comment>
<keyword evidence="3" id="KW-1133">Transmembrane helix</keyword>
<evidence type="ECO:0000313" key="8">
    <source>
        <dbReference type="Proteomes" id="UP000178532"/>
    </source>
</evidence>
<organism evidence="7 8">
    <name type="scientific">Candidatus Kaiserbacteria bacterium RIFCSPHIGHO2_02_FULL_54_22</name>
    <dbReference type="NCBI Taxonomy" id="1798495"/>
    <lineage>
        <taxon>Bacteria</taxon>
        <taxon>Candidatus Kaiseribacteriota</taxon>
    </lineage>
</organism>
<dbReference type="PANTHER" id="PTHR30518:SF2">
    <property type="entry name" value="ENDOLYTIC MUREIN TRANSGLYCOSYLASE"/>
    <property type="match status" value="1"/>
</dbReference>
<dbReference type="Pfam" id="PF02618">
    <property type="entry name" value="YceG"/>
    <property type="match status" value="1"/>
</dbReference>
<keyword evidence="2" id="KW-0812">Transmembrane</keyword>
<evidence type="ECO:0000256" key="3">
    <source>
        <dbReference type="ARBA" id="ARBA00022989"/>
    </source>
</evidence>
<accession>A0A1F6DLH0</accession>
<dbReference type="AlphaFoldDB" id="A0A1F6DLH0"/>
<dbReference type="Proteomes" id="UP000178532">
    <property type="component" value="Unassembled WGS sequence"/>
</dbReference>
<evidence type="ECO:0000256" key="6">
    <source>
        <dbReference type="ARBA" id="ARBA00023316"/>
    </source>
</evidence>
<evidence type="ECO:0000256" key="1">
    <source>
        <dbReference type="ARBA" id="ARBA00022475"/>
    </source>
</evidence>
<keyword evidence="1" id="KW-1003">Cell membrane</keyword>
<evidence type="ECO:0000256" key="5">
    <source>
        <dbReference type="ARBA" id="ARBA00023239"/>
    </source>
</evidence>
<sequence>MKLGVWILSIVIVTGALLFSFPTLLALGIQHEQKKAFSAMREQFPVTVNPQEKVIVENELVNTFLESDISPLQAAAGNVWGMLGDVFADVAVTIANVPWYQSIAAADGRFVNITPGMRKEQVVNAFASALGWNAKQKKEFLVASSYSSLPLPEGSFSPGIYLVTRGTTPLMAQALVNERFSKEILARYGTTTADIVPLIQALTIASLIEREAGGSDDRRLISGIIWNRLFINMNLQVDATLQYAKASAVATKSWWPGVVPADRLRTSPYNTYLHAGLPPMPIASPSVASVLAALNPRNTSCLFYFHDSVGRFHCSDTYAGHVALLKKYYGRGK</sequence>
<name>A0A1F6DLH0_9BACT</name>
<keyword evidence="5" id="KW-0456">Lyase</keyword>
<evidence type="ECO:0000313" key="7">
    <source>
        <dbReference type="EMBL" id="OGG62285.1"/>
    </source>
</evidence>
<dbReference type="PANTHER" id="PTHR30518">
    <property type="entry name" value="ENDOLYTIC MUREIN TRANSGLYCOSYLASE"/>
    <property type="match status" value="1"/>
</dbReference>
<dbReference type="GO" id="GO:0016829">
    <property type="term" value="F:lyase activity"/>
    <property type="evidence" value="ECO:0007669"/>
    <property type="project" value="UniProtKB-KW"/>
</dbReference>
<dbReference type="STRING" id="1798495.A3C19_03610"/>
<evidence type="ECO:0008006" key="9">
    <source>
        <dbReference type="Google" id="ProtNLM"/>
    </source>
</evidence>
<dbReference type="InterPro" id="IPR003770">
    <property type="entry name" value="MLTG-like"/>
</dbReference>
<reference evidence="7 8" key="1">
    <citation type="journal article" date="2016" name="Nat. Commun.">
        <title>Thousands of microbial genomes shed light on interconnected biogeochemical processes in an aquifer system.</title>
        <authorList>
            <person name="Anantharaman K."/>
            <person name="Brown C.T."/>
            <person name="Hug L.A."/>
            <person name="Sharon I."/>
            <person name="Castelle C.J."/>
            <person name="Probst A.J."/>
            <person name="Thomas B.C."/>
            <person name="Singh A."/>
            <person name="Wilkins M.J."/>
            <person name="Karaoz U."/>
            <person name="Brodie E.L."/>
            <person name="Williams K.H."/>
            <person name="Hubbard S.S."/>
            <person name="Banfield J.F."/>
        </authorList>
    </citation>
    <scope>NUCLEOTIDE SEQUENCE [LARGE SCALE GENOMIC DNA]</scope>
</reference>
<keyword evidence="4" id="KW-0472">Membrane</keyword>
<gene>
    <name evidence="7" type="ORF">A3C19_03610</name>
</gene>
<protein>
    <recommendedName>
        <fullName evidence="9">Endolytic murein transglycosylase</fullName>
    </recommendedName>
</protein>
<dbReference type="EMBL" id="MFLI01000010">
    <property type="protein sequence ID" value="OGG62285.1"/>
    <property type="molecule type" value="Genomic_DNA"/>
</dbReference>